<evidence type="ECO:0000256" key="6">
    <source>
        <dbReference type="ARBA" id="ARBA00022692"/>
    </source>
</evidence>
<dbReference type="GO" id="GO:0015628">
    <property type="term" value="P:protein secretion by the type II secretion system"/>
    <property type="evidence" value="ECO:0007669"/>
    <property type="project" value="InterPro"/>
</dbReference>
<keyword evidence="5" id="KW-0997">Cell inner membrane</keyword>
<evidence type="ECO:0000256" key="5">
    <source>
        <dbReference type="ARBA" id="ARBA00022519"/>
    </source>
</evidence>
<evidence type="ECO:0000256" key="2">
    <source>
        <dbReference type="ARBA" id="ARBA00021549"/>
    </source>
</evidence>
<evidence type="ECO:0000256" key="10">
    <source>
        <dbReference type="ARBA" id="ARBA00030775"/>
    </source>
</evidence>
<dbReference type="GO" id="GO:0005886">
    <property type="term" value="C:plasma membrane"/>
    <property type="evidence" value="ECO:0007669"/>
    <property type="project" value="UniProtKB-SubCell"/>
</dbReference>
<dbReference type="AlphaFoldDB" id="A0A849K7R5"/>
<keyword evidence="14" id="KW-1185">Reference proteome</keyword>
<comment type="caution">
    <text evidence="13">The sequence shown here is derived from an EMBL/GenBank/DDBJ whole genome shotgun (WGS) entry which is preliminary data.</text>
</comment>
<proteinExistence type="inferred from homology"/>
<comment type="subcellular location">
    <subcellularLocation>
        <location evidence="1">Cell inner membrane</location>
        <topology evidence="1">Single-pass membrane protein</topology>
    </subcellularLocation>
</comment>
<evidence type="ECO:0000256" key="1">
    <source>
        <dbReference type="ARBA" id="ARBA00004377"/>
    </source>
</evidence>
<dbReference type="EMBL" id="JABFCS010000001">
    <property type="protein sequence ID" value="NNU43550.1"/>
    <property type="molecule type" value="Genomic_DNA"/>
</dbReference>
<evidence type="ECO:0000256" key="8">
    <source>
        <dbReference type="ARBA" id="ARBA00023136"/>
    </source>
</evidence>
<keyword evidence="8 11" id="KW-0472">Membrane</keyword>
<keyword evidence="6 11" id="KW-0812">Transmembrane</keyword>
<keyword evidence="3" id="KW-1003">Cell membrane</keyword>
<dbReference type="NCBIfam" id="TIGR02532">
    <property type="entry name" value="IV_pilin_GFxxxE"/>
    <property type="match status" value="1"/>
</dbReference>
<dbReference type="InterPro" id="IPR022346">
    <property type="entry name" value="T2SS_GspH"/>
</dbReference>
<comment type="similarity">
    <text evidence="9">Belongs to the GSP H family.</text>
</comment>
<organism evidence="13 14">
    <name type="scientific">Ramlibacter montanisoli</name>
    <dbReference type="NCBI Taxonomy" id="2732512"/>
    <lineage>
        <taxon>Bacteria</taxon>
        <taxon>Pseudomonadati</taxon>
        <taxon>Pseudomonadota</taxon>
        <taxon>Betaproteobacteria</taxon>
        <taxon>Burkholderiales</taxon>
        <taxon>Comamonadaceae</taxon>
        <taxon>Ramlibacter</taxon>
    </lineage>
</organism>
<evidence type="ECO:0000259" key="12">
    <source>
        <dbReference type="Pfam" id="PF12019"/>
    </source>
</evidence>
<dbReference type="GO" id="GO:0015627">
    <property type="term" value="C:type II protein secretion system complex"/>
    <property type="evidence" value="ECO:0007669"/>
    <property type="project" value="InterPro"/>
</dbReference>
<accession>A0A849K7R5</accession>
<evidence type="ECO:0000313" key="14">
    <source>
        <dbReference type="Proteomes" id="UP000552954"/>
    </source>
</evidence>
<evidence type="ECO:0000256" key="11">
    <source>
        <dbReference type="SAM" id="Phobius"/>
    </source>
</evidence>
<evidence type="ECO:0000256" key="9">
    <source>
        <dbReference type="ARBA" id="ARBA00025772"/>
    </source>
</evidence>
<sequence>MSRPAMKRHSGFTLIEILVVLTLAGVLVGLAVPSFREFMASQRVKTASFDLVTALMMARSEAVKRNTPVSVNQAAGGWTHGWTVVVGGTTLVNKDSTGNVNITTNPDPATASVAFQGTGRVAATVRFQLETPNTTAVRCVTISPTGIPNTTTTSCPT</sequence>
<dbReference type="RefSeq" id="WP_171558885.1">
    <property type="nucleotide sequence ID" value="NZ_JABFCS010000001.1"/>
</dbReference>
<dbReference type="Pfam" id="PF12019">
    <property type="entry name" value="GspH"/>
    <property type="match status" value="1"/>
</dbReference>
<dbReference type="Pfam" id="PF07963">
    <property type="entry name" value="N_methyl"/>
    <property type="match status" value="1"/>
</dbReference>
<evidence type="ECO:0000313" key="13">
    <source>
        <dbReference type="EMBL" id="NNU43550.1"/>
    </source>
</evidence>
<keyword evidence="4" id="KW-0488">Methylation</keyword>
<keyword evidence="7 11" id="KW-1133">Transmembrane helix</keyword>
<feature type="domain" description="General secretion pathway GspH" evidence="12">
    <location>
        <begin position="50"/>
        <end position="146"/>
    </location>
</feature>
<dbReference type="SUPFAM" id="SSF54523">
    <property type="entry name" value="Pili subunits"/>
    <property type="match status" value="1"/>
</dbReference>
<protein>
    <recommendedName>
        <fullName evidence="2">Type II secretion system protein H</fullName>
    </recommendedName>
    <alternativeName>
        <fullName evidence="10">General secretion pathway protein H</fullName>
    </alternativeName>
</protein>
<dbReference type="PROSITE" id="PS00409">
    <property type="entry name" value="PROKAR_NTER_METHYL"/>
    <property type="match status" value="1"/>
</dbReference>
<feature type="transmembrane region" description="Helical" evidence="11">
    <location>
        <begin position="12"/>
        <end position="32"/>
    </location>
</feature>
<evidence type="ECO:0000256" key="3">
    <source>
        <dbReference type="ARBA" id="ARBA00022475"/>
    </source>
</evidence>
<evidence type="ECO:0000256" key="7">
    <source>
        <dbReference type="ARBA" id="ARBA00022989"/>
    </source>
</evidence>
<gene>
    <name evidence="13" type="ORF">HK415_10870</name>
</gene>
<dbReference type="Gene3D" id="3.55.40.10">
    <property type="entry name" value="minor pseudopilin epsh domain"/>
    <property type="match status" value="1"/>
</dbReference>
<dbReference type="Proteomes" id="UP000552954">
    <property type="component" value="Unassembled WGS sequence"/>
</dbReference>
<dbReference type="InterPro" id="IPR045584">
    <property type="entry name" value="Pilin-like"/>
</dbReference>
<evidence type="ECO:0000256" key="4">
    <source>
        <dbReference type="ARBA" id="ARBA00022481"/>
    </source>
</evidence>
<dbReference type="InterPro" id="IPR012902">
    <property type="entry name" value="N_methyl_site"/>
</dbReference>
<name>A0A849K7R5_9BURK</name>
<reference evidence="13 14" key="2">
    <citation type="submission" date="2020-06" db="EMBL/GenBank/DDBJ databases">
        <title>Ramlibacter rhizophilus sp. nov., isolated from rhizosphere soil of national flower Mugunghwa from South Korea.</title>
        <authorList>
            <person name="Zheng-Fei Y."/>
            <person name="Huan T."/>
        </authorList>
    </citation>
    <scope>NUCLEOTIDE SEQUENCE [LARGE SCALE GENOMIC DNA]</scope>
    <source>
        <strain evidence="13 14">B156</strain>
    </source>
</reference>
<reference evidence="13 14" key="1">
    <citation type="submission" date="2020-05" db="EMBL/GenBank/DDBJ databases">
        <authorList>
            <person name="Khan S.A."/>
            <person name="Jeon C.O."/>
            <person name="Chun B.H."/>
        </authorList>
    </citation>
    <scope>NUCLEOTIDE SEQUENCE [LARGE SCALE GENOMIC DNA]</scope>
    <source>
        <strain evidence="13 14">B156</strain>
    </source>
</reference>